<feature type="region of interest" description="Disordered" evidence="1">
    <location>
        <begin position="25"/>
        <end position="69"/>
    </location>
</feature>
<evidence type="ECO:0000313" key="2">
    <source>
        <dbReference type="EMBL" id="OWZ08259.1"/>
    </source>
</evidence>
<evidence type="ECO:0000256" key="1">
    <source>
        <dbReference type="SAM" id="MobiDB-lite"/>
    </source>
</evidence>
<dbReference type="EMBL" id="NBNE01003216">
    <property type="protein sequence ID" value="OWZ08259.1"/>
    <property type="molecule type" value="Genomic_DNA"/>
</dbReference>
<protein>
    <submittedName>
        <fullName evidence="2">Uncharacterized protein</fullName>
    </submittedName>
</protein>
<dbReference type="Proteomes" id="UP000198211">
    <property type="component" value="Unassembled WGS sequence"/>
</dbReference>
<evidence type="ECO:0000313" key="3">
    <source>
        <dbReference type="Proteomes" id="UP000198211"/>
    </source>
</evidence>
<gene>
    <name evidence="2" type="ORF">PHMEG_00019229</name>
</gene>
<feature type="compositionally biased region" description="Low complexity" evidence="1">
    <location>
        <begin position="29"/>
        <end position="39"/>
    </location>
</feature>
<comment type="caution">
    <text evidence="2">The sequence shown here is derived from an EMBL/GenBank/DDBJ whole genome shotgun (WGS) entry which is preliminary data.</text>
</comment>
<proteinExistence type="predicted"/>
<sequence length="69" mass="7372">MLSAEYVARLAGILCGRARRIPREAIQHPMPVGIPPGIGDDSDGDEPATLKQASDDSSDEEQAALEVKR</sequence>
<name>A0A225VTC6_9STRA</name>
<organism evidence="2 3">
    <name type="scientific">Phytophthora megakarya</name>
    <dbReference type="NCBI Taxonomy" id="4795"/>
    <lineage>
        <taxon>Eukaryota</taxon>
        <taxon>Sar</taxon>
        <taxon>Stramenopiles</taxon>
        <taxon>Oomycota</taxon>
        <taxon>Peronosporomycetes</taxon>
        <taxon>Peronosporales</taxon>
        <taxon>Peronosporaceae</taxon>
        <taxon>Phytophthora</taxon>
    </lineage>
</organism>
<keyword evidence="3" id="KW-1185">Reference proteome</keyword>
<accession>A0A225VTC6</accession>
<dbReference type="AlphaFoldDB" id="A0A225VTC6"/>
<reference evidence="3" key="1">
    <citation type="submission" date="2017-03" db="EMBL/GenBank/DDBJ databases">
        <title>Phytopthora megakarya and P. palmivora, two closely related causual agents of cacao black pod achieved similar genome size and gene model numbers by different mechanisms.</title>
        <authorList>
            <person name="Ali S."/>
            <person name="Shao J."/>
            <person name="Larry D.J."/>
            <person name="Kronmiller B."/>
            <person name="Shen D."/>
            <person name="Strem M.D."/>
            <person name="Melnick R.L."/>
            <person name="Guiltinan M.J."/>
            <person name="Tyler B.M."/>
            <person name="Meinhardt L.W."/>
            <person name="Bailey B.A."/>
        </authorList>
    </citation>
    <scope>NUCLEOTIDE SEQUENCE [LARGE SCALE GENOMIC DNA]</scope>
    <source>
        <strain evidence="3">zdho120</strain>
    </source>
</reference>